<evidence type="ECO:0000256" key="1">
    <source>
        <dbReference type="SAM" id="Phobius"/>
    </source>
</evidence>
<keyword evidence="1" id="KW-1133">Transmembrane helix</keyword>
<evidence type="ECO:0000313" key="2">
    <source>
        <dbReference type="EMBL" id="KAJ7644633.1"/>
    </source>
</evidence>
<proteinExistence type="predicted"/>
<organism evidence="2 3">
    <name type="scientific">Roridomyces roridus</name>
    <dbReference type="NCBI Taxonomy" id="1738132"/>
    <lineage>
        <taxon>Eukaryota</taxon>
        <taxon>Fungi</taxon>
        <taxon>Dikarya</taxon>
        <taxon>Basidiomycota</taxon>
        <taxon>Agaricomycotina</taxon>
        <taxon>Agaricomycetes</taxon>
        <taxon>Agaricomycetidae</taxon>
        <taxon>Agaricales</taxon>
        <taxon>Marasmiineae</taxon>
        <taxon>Mycenaceae</taxon>
        <taxon>Roridomyces</taxon>
    </lineage>
</organism>
<keyword evidence="3" id="KW-1185">Reference proteome</keyword>
<evidence type="ECO:0000313" key="3">
    <source>
        <dbReference type="Proteomes" id="UP001221142"/>
    </source>
</evidence>
<sequence length="126" mass="13960">MPTSAASQFTQILWIFAAILVLYILFGVLFIVMSHLQERLQRRPSHGPECDHGCPLRRYYISQPVFLPSGPNGRDVAIDSEVQNQIQGEDAGLGPRSFMPIMFNIQVDLDVGGQEYPDLEKGVAAG</sequence>
<protein>
    <submittedName>
        <fullName evidence="2">Uncharacterized protein</fullName>
    </submittedName>
</protein>
<reference evidence="2" key="1">
    <citation type="submission" date="2023-03" db="EMBL/GenBank/DDBJ databases">
        <title>Massive genome expansion in bonnet fungi (Mycena s.s.) driven by repeated elements and novel gene families across ecological guilds.</title>
        <authorList>
            <consortium name="Lawrence Berkeley National Laboratory"/>
            <person name="Harder C.B."/>
            <person name="Miyauchi S."/>
            <person name="Viragh M."/>
            <person name="Kuo A."/>
            <person name="Thoen E."/>
            <person name="Andreopoulos B."/>
            <person name="Lu D."/>
            <person name="Skrede I."/>
            <person name="Drula E."/>
            <person name="Henrissat B."/>
            <person name="Morin E."/>
            <person name="Kohler A."/>
            <person name="Barry K."/>
            <person name="LaButti K."/>
            <person name="Morin E."/>
            <person name="Salamov A."/>
            <person name="Lipzen A."/>
            <person name="Mereny Z."/>
            <person name="Hegedus B."/>
            <person name="Baldrian P."/>
            <person name="Stursova M."/>
            <person name="Weitz H."/>
            <person name="Taylor A."/>
            <person name="Grigoriev I.V."/>
            <person name="Nagy L.G."/>
            <person name="Martin F."/>
            <person name="Kauserud H."/>
        </authorList>
    </citation>
    <scope>NUCLEOTIDE SEQUENCE</scope>
    <source>
        <strain evidence="2">9284</strain>
    </source>
</reference>
<comment type="caution">
    <text evidence="2">The sequence shown here is derived from an EMBL/GenBank/DDBJ whole genome shotgun (WGS) entry which is preliminary data.</text>
</comment>
<dbReference type="Proteomes" id="UP001221142">
    <property type="component" value="Unassembled WGS sequence"/>
</dbReference>
<feature type="transmembrane region" description="Helical" evidence="1">
    <location>
        <begin position="12"/>
        <end position="33"/>
    </location>
</feature>
<name>A0AAD7CBW4_9AGAR</name>
<dbReference type="EMBL" id="JARKIF010000003">
    <property type="protein sequence ID" value="KAJ7644633.1"/>
    <property type="molecule type" value="Genomic_DNA"/>
</dbReference>
<dbReference type="AlphaFoldDB" id="A0AAD7CBW4"/>
<accession>A0AAD7CBW4</accession>
<gene>
    <name evidence="2" type="ORF">FB45DRAFT_999610</name>
</gene>
<keyword evidence="1" id="KW-0812">Transmembrane</keyword>
<keyword evidence="1" id="KW-0472">Membrane</keyword>